<protein>
    <submittedName>
        <fullName evidence="1">Uncharacterized protein</fullName>
    </submittedName>
</protein>
<reference evidence="1" key="2">
    <citation type="submission" date="2020-11" db="EMBL/GenBank/DDBJ databases">
        <authorList>
            <person name="McCartney M.A."/>
            <person name="Auch B."/>
            <person name="Kono T."/>
            <person name="Mallez S."/>
            <person name="Becker A."/>
            <person name="Gohl D.M."/>
            <person name="Silverstein K.A.T."/>
            <person name="Koren S."/>
            <person name="Bechman K.B."/>
            <person name="Herman A."/>
            <person name="Abrahante J.E."/>
            <person name="Garbe J."/>
        </authorList>
    </citation>
    <scope>NUCLEOTIDE SEQUENCE</scope>
    <source>
        <strain evidence="1">Duluth1</strain>
        <tissue evidence="1">Whole animal</tissue>
    </source>
</reference>
<reference evidence="1" key="1">
    <citation type="journal article" date="2019" name="bioRxiv">
        <title>The Genome of the Zebra Mussel, Dreissena polymorpha: A Resource for Invasive Species Research.</title>
        <authorList>
            <person name="McCartney M.A."/>
            <person name="Auch B."/>
            <person name="Kono T."/>
            <person name="Mallez S."/>
            <person name="Zhang Y."/>
            <person name="Obille A."/>
            <person name="Becker A."/>
            <person name="Abrahante J.E."/>
            <person name="Garbe J."/>
            <person name="Badalamenti J.P."/>
            <person name="Herman A."/>
            <person name="Mangelson H."/>
            <person name="Liachko I."/>
            <person name="Sullivan S."/>
            <person name="Sone E.D."/>
            <person name="Koren S."/>
            <person name="Silverstein K.A.T."/>
            <person name="Beckman K.B."/>
            <person name="Gohl D.M."/>
        </authorList>
    </citation>
    <scope>NUCLEOTIDE SEQUENCE</scope>
    <source>
        <strain evidence="1">Duluth1</strain>
        <tissue evidence="1">Whole animal</tissue>
    </source>
</reference>
<dbReference type="EMBL" id="JAIWYP010000008">
    <property type="protein sequence ID" value="KAH3779939.1"/>
    <property type="molecule type" value="Genomic_DNA"/>
</dbReference>
<dbReference type="AlphaFoldDB" id="A0A9D4EIM1"/>
<accession>A0A9D4EIM1</accession>
<evidence type="ECO:0000313" key="1">
    <source>
        <dbReference type="EMBL" id="KAH3779939.1"/>
    </source>
</evidence>
<dbReference type="Proteomes" id="UP000828390">
    <property type="component" value="Unassembled WGS sequence"/>
</dbReference>
<proteinExistence type="predicted"/>
<keyword evidence="2" id="KW-1185">Reference proteome</keyword>
<comment type="caution">
    <text evidence="1">The sequence shown here is derived from an EMBL/GenBank/DDBJ whole genome shotgun (WGS) entry which is preliminary data.</text>
</comment>
<evidence type="ECO:0000313" key="2">
    <source>
        <dbReference type="Proteomes" id="UP000828390"/>
    </source>
</evidence>
<gene>
    <name evidence="1" type="ORF">DPMN_157748</name>
</gene>
<organism evidence="1 2">
    <name type="scientific">Dreissena polymorpha</name>
    <name type="common">Zebra mussel</name>
    <name type="synonym">Mytilus polymorpha</name>
    <dbReference type="NCBI Taxonomy" id="45954"/>
    <lineage>
        <taxon>Eukaryota</taxon>
        <taxon>Metazoa</taxon>
        <taxon>Spiralia</taxon>
        <taxon>Lophotrochozoa</taxon>
        <taxon>Mollusca</taxon>
        <taxon>Bivalvia</taxon>
        <taxon>Autobranchia</taxon>
        <taxon>Heteroconchia</taxon>
        <taxon>Euheterodonta</taxon>
        <taxon>Imparidentia</taxon>
        <taxon>Neoheterodontei</taxon>
        <taxon>Myida</taxon>
        <taxon>Dreissenoidea</taxon>
        <taxon>Dreissenidae</taxon>
        <taxon>Dreissena</taxon>
    </lineage>
</organism>
<name>A0A9D4EIM1_DREPO</name>
<sequence length="63" mass="7498">MYMDLILEQHGVEEGVIRRYRQEKIKPDIISLMSQYDFNCFGVNDKTTIMRLRVECVCNRSNP</sequence>